<evidence type="ECO:0000256" key="1">
    <source>
        <dbReference type="SAM" id="MobiDB-lite"/>
    </source>
</evidence>
<protein>
    <submittedName>
        <fullName evidence="2">Uncharacterized protein</fullName>
    </submittedName>
</protein>
<dbReference type="VEuPathDB" id="FungiDB:PC110_g17885"/>
<sequence length="165" mass="17375">MTTGMQFRSHKPPADRHDRGDLADVYGLRSRHGDGNGGDRSTCDDPDWNDNIRSNDKRDGNDDGRSNDGHSTCAWTTFNDASITDGTSTESGSAGAPSEQPSTTVTASASSVGQVPAATARSPAVAVAQAPAATSSIQRMSRLGLLRPVQDQQQEQGQPCQCSLQ</sequence>
<feature type="compositionally biased region" description="Low complexity" evidence="1">
    <location>
        <begin position="102"/>
        <end position="123"/>
    </location>
</feature>
<proteinExistence type="predicted"/>
<dbReference type="EMBL" id="JAENGZ010001625">
    <property type="protein sequence ID" value="KAG6947067.1"/>
    <property type="molecule type" value="Genomic_DNA"/>
</dbReference>
<gene>
    <name evidence="2" type="ORF">JG687_00016343</name>
</gene>
<feature type="region of interest" description="Disordered" evidence="1">
    <location>
        <begin position="1"/>
        <end position="123"/>
    </location>
</feature>
<evidence type="ECO:0000313" key="2">
    <source>
        <dbReference type="EMBL" id="KAG6947067.1"/>
    </source>
</evidence>
<feature type="compositionally biased region" description="Polar residues" evidence="1">
    <location>
        <begin position="73"/>
        <end position="92"/>
    </location>
</feature>
<dbReference type="OrthoDB" id="10396653at2759"/>
<reference evidence="2" key="1">
    <citation type="submission" date="2021-01" db="EMBL/GenBank/DDBJ databases">
        <title>Phytophthora aleatoria, a newly-described species from Pinus radiata is distinct from Phytophthora cactorum isolates based on comparative genomics.</title>
        <authorList>
            <person name="Mcdougal R."/>
            <person name="Panda P."/>
            <person name="Williams N."/>
            <person name="Studholme D.J."/>
        </authorList>
    </citation>
    <scope>NUCLEOTIDE SEQUENCE</scope>
    <source>
        <strain evidence="2">NZFS 3830</strain>
    </source>
</reference>
<organism evidence="2 3">
    <name type="scientific">Phytophthora cactorum</name>
    <dbReference type="NCBI Taxonomy" id="29920"/>
    <lineage>
        <taxon>Eukaryota</taxon>
        <taxon>Sar</taxon>
        <taxon>Stramenopiles</taxon>
        <taxon>Oomycota</taxon>
        <taxon>Peronosporomycetes</taxon>
        <taxon>Peronosporales</taxon>
        <taxon>Peronosporaceae</taxon>
        <taxon>Phytophthora</taxon>
    </lineage>
</organism>
<accession>A0A8T1TSE8</accession>
<evidence type="ECO:0000313" key="3">
    <source>
        <dbReference type="Proteomes" id="UP000688947"/>
    </source>
</evidence>
<feature type="compositionally biased region" description="Basic and acidic residues" evidence="1">
    <location>
        <begin position="12"/>
        <end position="22"/>
    </location>
</feature>
<feature type="compositionally biased region" description="Basic and acidic residues" evidence="1">
    <location>
        <begin position="53"/>
        <end position="68"/>
    </location>
</feature>
<name>A0A8T1TSE8_9STRA</name>
<dbReference type="Proteomes" id="UP000688947">
    <property type="component" value="Unassembled WGS sequence"/>
</dbReference>
<dbReference type="AlphaFoldDB" id="A0A8T1TSE8"/>
<comment type="caution">
    <text evidence="2">The sequence shown here is derived from an EMBL/GenBank/DDBJ whole genome shotgun (WGS) entry which is preliminary data.</text>
</comment>